<dbReference type="InterPro" id="IPR029063">
    <property type="entry name" value="SAM-dependent_MTases_sf"/>
</dbReference>
<feature type="transmembrane region" description="Helical" evidence="3">
    <location>
        <begin position="83"/>
        <end position="101"/>
    </location>
</feature>
<dbReference type="RefSeq" id="WP_161422324.1">
    <property type="nucleotide sequence ID" value="NZ_JARWMY010000002.1"/>
</dbReference>
<evidence type="ECO:0000313" key="6">
    <source>
        <dbReference type="Proteomes" id="UP000448235"/>
    </source>
</evidence>
<keyword evidence="3" id="KW-0472">Membrane</keyword>
<dbReference type="Gene3D" id="3.40.50.720">
    <property type="entry name" value="NAD(P)-binding Rossmann-like Domain"/>
    <property type="match status" value="2"/>
</dbReference>
<dbReference type="CDD" id="cd05237">
    <property type="entry name" value="UDP_invert_4-6DH_SDR_e"/>
    <property type="match status" value="1"/>
</dbReference>
<accession>A0A7X5ALC3</accession>
<dbReference type="EMBL" id="WUTS01000001">
    <property type="protein sequence ID" value="NAW11553.1"/>
    <property type="molecule type" value="Genomic_DNA"/>
</dbReference>
<evidence type="ECO:0000313" key="5">
    <source>
        <dbReference type="EMBL" id="NAW11553.1"/>
    </source>
</evidence>
<keyword evidence="3" id="KW-0812">Transmembrane</keyword>
<comment type="caution">
    <text evidence="5">The sequence shown here is derived from an EMBL/GenBank/DDBJ whole genome shotgun (WGS) entry which is preliminary data.</text>
</comment>
<dbReference type="SUPFAM" id="SSF51735">
    <property type="entry name" value="NAD(P)-binding Rossmann-fold domains"/>
    <property type="match status" value="1"/>
</dbReference>
<dbReference type="SUPFAM" id="SSF53335">
    <property type="entry name" value="S-adenosyl-L-methionine-dependent methyltransferases"/>
    <property type="match status" value="1"/>
</dbReference>
<dbReference type="AlphaFoldDB" id="A0A7X5ALC3"/>
<proteinExistence type="inferred from homology"/>
<reference evidence="5 6" key="1">
    <citation type="submission" date="2019-12" db="EMBL/GenBank/DDBJ databases">
        <title>Draft genome sequencing of Halomonas icarensis D1-1.</title>
        <authorList>
            <person name="Pandiyan K."/>
            <person name="Kushwaha P."/>
            <person name="Gowdham M."/>
            <person name="Chakdar H."/>
            <person name="Singh A."/>
            <person name="Kumar M."/>
            <person name="Saxena A.K."/>
        </authorList>
    </citation>
    <scope>NUCLEOTIDE SEQUENCE [LARGE SCALE GENOMIC DNA]</scope>
    <source>
        <strain evidence="5 6">D1-1</strain>
    </source>
</reference>
<name>A0A7X5ALC3_9GAMM</name>
<evidence type="ECO:0000259" key="4">
    <source>
        <dbReference type="Pfam" id="PF02719"/>
    </source>
</evidence>
<dbReference type="Pfam" id="PF13727">
    <property type="entry name" value="CoA_binding_3"/>
    <property type="match status" value="1"/>
</dbReference>
<evidence type="ECO:0000256" key="1">
    <source>
        <dbReference type="ARBA" id="ARBA00007430"/>
    </source>
</evidence>
<comment type="similarity">
    <text evidence="1">Belongs to the polysaccharide synthase family.</text>
</comment>
<feature type="compositionally biased region" description="Polar residues" evidence="2">
    <location>
        <begin position="653"/>
        <end position="665"/>
    </location>
</feature>
<dbReference type="InterPro" id="IPR051203">
    <property type="entry name" value="Polysaccharide_Synthase-Rel"/>
</dbReference>
<dbReference type="InterPro" id="IPR036291">
    <property type="entry name" value="NAD(P)-bd_dom_sf"/>
</dbReference>
<organism evidence="5 6">
    <name type="scientific">Halomonas icarae</name>
    <dbReference type="NCBI Taxonomy" id="2691040"/>
    <lineage>
        <taxon>Bacteria</taxon>
        <taxon>Pseudomonadati</taxon>
        <taxon>Pseudomonadota</taxon>
        <taxon>Gammaproteobacteria</taxon>
        <taxon>Oceanospirillales</taxon>
        <taxon>Halomonadaceae</taxon>
        <taxon>Halomonas</taxon>
    </lineage>
</organism>
<sequence>MSLLLQRAFRISRRNKRLLLLILDALILSACLVLAMVLKQGTMMAATNAASPVLLVAVPLCLITLWLMGFYHAIVRFMGLRALLTMAVGLPLASLALWGASRALGFPLSGSTLSIFALLSLLGLSISRLVVRSLYQQITMRPRIRVVIYGAGSAGVQLVNSLRQGKEFLPVAFVDDWRGMHGTIVQGLKVYSPQRLERLLERCGAERILLAMPSLPRVKRREILHSLETLKAPVQTIPAIEEMVRHGAQINEIRDVSVEDLLGREPIAARQELLQANVRDKVVMVTGAGGSIGSELCRQILRQRPRMLLLLELSEFALYAIDGELRDIATTEGLTDIEIKPLLGSVQNRQRLEGVMRSFGVQTLYHAAAYKHVPMVEYNVAEGVRNNVFGTLETALAAVAAEVETFVLVSTDKAVRPTNVMGTTKRLAELICQALARHQSGTRFCMVRFGNVLGSSGSVIPLFKRQIANGGPLTVTHPDITRFFMTIPEAAELVLQAGAMGKGGDVFVLDMGEPVKISDLARQMIRLSGLEVRSAGQPAGDIEIVFSGLRPGEKLYEEVLIGANASLTDHPRILTEQEQHWEWERLAPYLQHLREAVQANAMEQVRELLGSAPTAYQPDSPIVDLEWMSHRHPLPDATPDTAQEIAAAVDSGGETTETPKTSVISAESRRKPPMAPTLPSNAPPLAEHALGHAFIARM</sequence>
<feature type="domain" description="Polysaccharide biosynthesis protein CapD-like" evidence="4">
    <location>
        <begin position="283"/>
        <end position="576"/>
    </location>
</feature>
<dbReference type="PANTHER" id="PTHR43318:SF1">
    <property type="entry name" value="POLYSACCHARIDE BIOSYNTHESIS PROTEIN EPSC-RELATED"/>
    <property type="match status" value="1"/>
</dbReference>
<gene>
    <name evidence="5" type="ORF">GRB80_01695</name>
</gene>
<dbReference type="InterPro" id="IPR003869">
    <property type="entry name" value="Polysac_CapD-like"/>
</dbReference>
<dbReference type="Proteomes" id="UP000448235">
    <property type="component" value="Unassembled WGS sequence"/>
</dbReference>
<feature type="region of interest" description="Disordered" evidence="2">
    <location>
        <begin position="649"/>
        <end position="685"/>
    </location>
</feature>
<evidence type="ECO:0000256" key="2">
    <source>
        <dbReference type="SAM" id="MobiDB-lite"/>
    </source>
</evidence>
<feature type="transmembrane region" description="Helical" evidence="3">
    <location>
        <begin position="113"/>
        <end position="135"/>
    </location>
</feature>
<evidence type="ECO:0000256" key="3">
    <source>
        <dbReference type="SAM" id="Phobius"/>
    </source>
</evidence>
<feature type="transmembrane region" description="Helical" evidence="3">
    <location>
        <begin position="50"/>
        <end position="71"/>
    </location>
</feature>
<protein>
    <submittedName>
        <fullName evidence="5">Polysaccharide biosynthesis protein</fullName>
    </submittedName>
</protein>
<dbReference type="Pfam" id="PF02719">
    <property type="entry name" value="Polysacc_synt_2"/>
    <property type="match status" value="1"/>
</dbReference>
<feature type="transmembrane region" description="Helical" evidence="3">
    <location>
        <begin position="18"/>
        <end position="38"/>
    </location>
</feature>
<keyword evidence="6" id="KW-1185">Reference proteome</keyword>
<dbReference type="PANTHER" id="PTHR43318">
    <property type="entry name" value="UDP-N-ACETYLGLUCOSAMINE 4,6-DEHYDRATASE"/>
    <property type="match status" value="1"/>
</dbReference>
<keyword evidence="3" id="KW-1133">Transmembrane helix</keyword>